<organism evidence="2 3">
    <name type="scientific">Stylosanthes scabra</name>
    <dbReference type="NCBI Taxonomy" id="79078"/>
    <lineage>
        <taxon>Eukaryota</taxon>
        <taxon>Viridiplantae</taxon>
        <taxon>Streptophyta</taxon>
        <taxon>Embryophyta</taxon>
        <taxon>Tracheophyta</taxon>
        <taxon>Spermatophyta</taxon>
        <taxon>Magnoliopsida</taxon>
        <taxon>eudicotyledons</taxon>
        <taxon>Gunneridae</taxon>
        <taxon>Pentapetalae</taxon>
        <taxon>rosids</taxon>
        <taxon>fabids</taxon>
        <taxon>Fabales</taxon>
        <taxon>Fabaceae</taxon>
        <taxon>Papilionoideae</taxon>
        <taxon>50 kb inversion clade</taxon>
        <taxon>dalbergioids sensu lato</taxon>
        <taxon>Dalbergieae</taxon>
        <taxon>Pterocarpus clade</taxon>
        <taxon>Stylosanthes</taxon>
    </lineage>
</organism>
<evidence type="ECO:0000313" key="2">
    <source>
        <dbReference type="EMBL" id="MED6133572.1"/>
    </source>
</evidence>
<keyword evidence="3" id="KW-1185">Reference proteome</keyword>
<evidence type="ECO:0000256" key="1">
    <source>
        <dbReference type="SAM" id="MobiDB-lite"/>
    </source>
</evidence>
<protein>
    <submittedName>
        <fullName evidence="2">Uncharacterized protein</fullName>
    </submittedName>
</protein>
<dbReference type="Proteomes" id="UP001341840">
    <property type="component" value="Unassembled WGS sequence"/>
</dbReference>
<accession>A0ABU6SBC1</accession>
<feature type="region of interest" description="Disordered" evidence="1">
    <location>
        <begin position="34"/>
        <end position="68"/>
    </location>
</feature>
<sequence>MDNKAKTTKIKAKALPSITKPNVIANWSNKIQEASATGTTDQQKDTGGRVYNTNKYPTGMNLTPAKVT</sequence>
<reference evidence="2 3" key="1">
    <citation type="journal article" date="2023" name="Plants (Basel)">
        <title>Bridging the Gap: Combining Genomics and Transcriptomics Approaches to Understand Stylosanthes scabra, an Orphan Legume from the Brazilian Caatinga.</title>
        <authorList>
            <person name="Ferreira-Neto J.R.C."/>
            <person name="da Silva M.D."/>
            <person name="Binneck E."/>
            <person name="de Melo N.F."/>
            <person name="da Silva R.H."/>
            <person name="de Melo A.L.T.M."/>
            <person name="Pandolfi V."/>
            <person name="Bustamante F.O."/>
            <person name="Brasileiro-Vidal A.C."/>
            <person name="Benko-Iseppon A.M."/>
        </authorList>
    </citation>
    <scope>NUCLEOTIDE SEQUENCE [LARGE SCALE GENOMIC DNA]</scope>
    <source>
        <tissue evidence="2">Leaves</tissue>
    </source>
</reference>
<evidence type="ECO:0000313" key="3">
    <source>
        <dbReference type="Proteomes" id="UP001341840"/>
    </source>
</evidence>
<dbReference type="EMBL" id="JASCZI010060534">
    <property type="protein sequence ID" value="MED6133572.1"/>
    <property type="molecule type" value="Genomic_DNA"/>
</dbReference>
<proteinExistence type="predicted"/>
<gene>
    <name evidence="2" type="ORF">PIB30_029362</name>
</gene>
<name>A0ABU6SBC1_9FABA</name>
<comment type="caution">
    <text evidence="2">The sequence shown here is derived from an EMBL/GenBank/DDBJ whole genome shotgun (WGS) entry which is preliminary data.</text>
</comment>